<evidence type="ECO:0000313" key="4">
    <source>
        <dbReference type="Proteomes" id="UP000002051"/>
    </source>
</evidence>
<reference evidence="2 4" key="1">
    <citation type="journal article" date="2011" name="Nature">
        <title>The Medicago genome provides insight into the evolution of rhizobial symbioses.</title>
        <authorList>
            <person name="Young N.D."/>
            <person name="Debelle F."/>
            <person name="Oldroyd G.E."/>
            <person name="Geurts R."/>
            <person name="Cannon S.B."/>
            <person name="Udvardi M.K."/>
            <person name="Benedito V.A."/>
            <person name="Mayer K.F."/>
            <person name="Gouzy J."/>
            <person name="Schoof H."/>
            <person name="Van de Peer Y."/>
            <person name="Proost S."/>
            <person name="Cook D.R."/>
            <person name="Meyers B.C."/>
            <person name="Spannagl M."/>
            <person name="Cheung F."/>
            <person name="De Mita S."/>
            <person name="Krishnakumar V."/>
            <person name="Gundlach H."/>
            <person name="Zhou S."/>
            <person name="Mudge J."/>
            <person name="Bharti A.K."/>
            <person name="Murray J.D."/>
            <person name="Naoumkina M.A."/>
            <person name="Rosen B."/>
            <person name="Silverstein K.A."/>
            <person name="Tang H."/>
            <person name="Rombauts S."/>
            <person name="Zhao P.X."/>
            <person name="Zhou P."/>
            <person name="Barbe V."/>
            <person name="Bardou P."/>
            <person name="Bechner M."/>
            <person name="Bellec A."/>
            <person name="Berger A."/>
            <person name="Berges H."/>
            <person name="Bidwell S."/>
            <person name="Bisseling T."/>
            <person name="Choisne N."/>
            <person name="Couloux A."/>
            <person name="Denny R."/>
            <person name="Deshpande S."/>
            <person name="Dai X."/>
            <person name="Doyle J.J."/>
            <person name="Dudez A.M."/>
            <person name="Farmer A.D."/>
            <person name="Fouteau S."/>
            <person name="Franken C."/>
            <person name="Gibelin C."/>
            <person name="Gish J."/>
            <person name="Goldstein S."/>
            <person name="Gonzalez A.J."/>
            <person name="Green P.J."/>
            <person name="Hallab A."/>
            <person name="Hartog M."/>
            <person name="Hua A."/>
            <person name="Humphray S.J."/>
            <person name="Jeong D.H."/>
            <person name="Jing Y."/>
            <person name="Jocker A."/>
            <person name="Kenton S.M."/>
            <person name="Kim D.J."/>
            <person name="Klee K."/>
            <person name="Lai H."/>
            <person name="Lang C."/>
            <person name="Lin S."/>
            <person name="Macmil S.L."/>
            <person name="Magdelenat G."/>
            <person name="Matthews L."/>
            <person name="McCorrison J."/>
            <person name="Monaghan E.L."/>
            <person name="Mun J.H."/>
            <person name="Najar F.Z."/>
            <person name="Nicholson C."/>
            <person name="Noirot C."/>
            <person name="O'Bleness M."/>
            <person name="Paule C.R."/>
            <person name="Poulain J."/>
            <person name="Prion F."/>
            <person name="Qin B."/>
            <person name="Qu C."/>
            <person name="Retzel E.F."/>
            <person name="Riddle C."/>
            <person name="Sallet E."/>
            <person name="Samain S."/>
            <person name="Samson N."/>
            <person name="Sanders I."/>
            <person name="Saurat O."/>
            <person name="Scarpelli C."/>
            <person name="Schiex T."/>
            <person name="Segurens B."/>
            <person name="Severin A.J."/>
            <person name="Sherrier D.J."/>
            <person name="Shi R."/>
            <person name="Sims S."/>
            <person name="Singer S.R."/>
            <person name="Sinharoy S."/>
            <person name="Sterck L."/>
            <person name="Viollet A."/>
            <person name="Wang B.B."/>
            <person name="Wang K."/>
            <person name="Wang M."/>
            <person name="Wang X."/>
            <person name="Warfsmann J."/>
            <person name="Weissenbach J."/>
            <person name="White D.D."/>
            <person name="White J.D."/>
            <person name="Wiley G.B."/>
            <person name="Wincker P."/>
            <person name="Xing Y."/>
            <person name="Yang L."/>
            <person name="Yao Z."/>
            <person name="Ying F."/>
            <person name="Zhai J."/>
            <person name="Zhou L."/>
            <person name="Zuber A."/>
            <person name="Denarie J."/>
            <person name="Dixon R.A."/>
            <person name="May G.D."/>
            <person name="Schwartz D.C."/>
            <person name="Rogers J."/>
            <person name="Quetier F."/>
            <person name="Town C.D."/>
            <person name="Roe B.A."/>
        </authorList>
    </citation>
    <scope>NUCLEOTIDE SEQUENCE [LARGE SCALE GENOMIC DNA]</scope>
    <source>
        <strain evidence="2">A17</strain>
        <strain evidence="3 4">cv. Jemalong A17</strain>
    </source>
</reference>
<gene>
    <name evidence="2" type="ordered locus">MTR_7g074130</name>
</gene>
<dbReference type="InterPro" id="IPR014810">
    <property type="entry name" value="Fcf2_C"/>
</dbReference>
<evidence type="ECO:0000313" key="3">
    <source>
        <dbReference type="EnsemblPlants" id="AES79875"/>
    </source>
</evidence>
<accession>A0A0C3W8C5</accession>
<dbReference type="AlphaFoldDB" id="G7KY87"/>
<proteinExistence type="predicted"/>
<reference evidence="3" key="3">
    <citation type="submission" date="2015-04" db="UniProtKB">
        <authorList>
            <consortium name="EnsemblPlants"/>
        </authorList>
    </citation>
    <scope>IDENTIFICATION</scope>
    <source>
        <strain evidence="3">cv. Jemalong A17</strain>
    </source>
</reference>
<dbReference type="EnsemblPlants" id="AES79875">
    <property type="protein sequence ID" value="AES79875"/>
    <property type="gene ID" value="MTR_7g074130"/>
</dbReference>
<dbReference type="Pfam" id="PF08698">
    <property type="entry name" value="Fcf2"/>
    <property type="match status" value="1"/>
</dbReference>
<protein>
    <submittedName>
        <fullName evidence="2">Fcf2 pre-rRNA processing protein</fullName>
    </submittedName>
</protein>
<feature type="domain" description="Fcf2 pre-rRNA processing C-terminal" evidence="1">
    <location>
        <begin position="4"/>
        <end position="56"/>
    </location>
</feature>
<dbReference type="HOGENOM" id="CLU_2999528_0_0_1"/>
<keyword evidence="4" id="KW-1185">Reference proteome</keyword>
<organism evidence="2 4">
    <name type="scientific">Medicago truncatula</name>
    <name type="common">Barrel medic</name>
    <name type="synonym">Medicago tribuloides</name>
    <dbReference type="NCBI Taxonomy" id="3880"/>
    <lineage>
        <taxon>Eukaryota</taxon>
        <taxon>Viridiplantae</taxon>
        <taxon>Streptophyta</taxon>
        <taxon>Embryophyta</taxon>
        <taxon>Tracheophyta</taxon>
        <taxon>Spermatophyta</taxon>
        <taxon>Magnoliopsida</taxon>
        <taxon>eudicotyledons</taxon>
        <taxon>Gunneridae</taxon>
        <taxon>Pentapetalae</taxon>
        <taxon>rosids</taxon>
        <taxon>fabids</taxon>
        <taxon>Fabales</taxon>
        <taxon>Fabaceae</taxon>
        <taxon>Papilionoideae</taxon>
        <taxon>50 kb inversion clade</taxon>
        <taxon>NPAAA clade</taxon>
        <taxon>Hologalegina</taxon>
        <taxon>IRL clade</taxon>
        <taxon>Trifolieae</taxon>
        <taxon>Medicago</taxon>
    </lineage>
</organism>
<dbReference type="PaxDb" id="3880-AES79875"/>
<name>G7KY87_MEDTR</name>
<dbReference type="EMBL" id="CM001223">
    <property type="protein sequence ID" value="AES79875.2"/>
    <property type="molecule type" value="Genomic_DNA"/>
</dbReference>
<reference evidence="2 4" key="2">
    <citation type="journal article" date="2014" name="BMC Genomics">
        <title>An improved genome release (version Mt4.0) for the model legume Medicago truncatula.</title>
        <authorList>
            <person name="Tang H."/>
            <person name="Krishnakumar V."/>
            <person name="Bidwell S."/>
            <person name="Rosen B."/>
            <person name="Chan A."/>
            <person name="Zhou S."/>
            <person name="Gentzbittel L."/>
            <person name="Childs K.L."/>
            <person name="Yandell M."/>
            <person name="Gundlach H."/>
            <person name="Mayer K.F."/>
            <person name="Schwartz D.C."/>
            <person name="Town C.D."/>
        </authorList>
    </citation>
    <scope>GENOME REANNOTATION</scope>
    <source>
        <strain evidence="3 4">cv. Jemalong A17</strain>
    </source>
</reference>
<evidence type="ECO:0000259" key="1">
    <source>
        <dbReference type="Pfam" id="PF08698"/>
    </source>
</evidence>
<dbReference type="Proteomes" id="UP000002051">
    <property type="component" value="Unassembled WGS sequence"/>
</dbReference>
<sequence>MALDAIDPKRHYKKSGSKSKALPNYFQASSVLLCGNNGRKESIADELLSDQNLSAYR</sequence>
<evidence type="ECO:0000313" key="2">
    <source>
        <dbReference type="EMBL" id="AES79875.2"/>
    </source>
</evidence>
<accession>G7KY87</accession>